<evidence type="ECO:0000256" key="2">
    <source>
        <dbReference type="ARBA" id="ARBA00007362"/>
    </source>
</evidence>
<dbReference type="PANTHER" id="PTHR32322:SF2">
    <property type="entry name" value="EAMA DOMAIN-CONTAINING PROTEIN"/>
    <property type="match status" value="1"/>
</dbReference>
<comment type="similarity">
    <text evidence="2">Belongs to the EamA transporter family.</text>
</comment>
<feature type="transmembrane region" description="Helical" evidence="6">
    <location>
        <begin position="107"/>
        <end position="126"/>
    </location>
</feature>
<gene>
    <name evidence="8" type="ORF">DPM19_21620</name>
</gene>
<accession>A0A365H243</accession>
<feature type="domain" description="EamA" evidence="7">
    <location>
        <begin position="164"/>
        <end position="298"/>
    </location>
</feature>
<dbReference type="OrthoDB" id="9787117at2"/>
<dbReference type="AlphaFoldDB" id="A0A365H243"/>
<evidence type="ECO:0000256" key="3">
    <source>
        <dbReference type="ARBA" id="ARBA00022692"/>
    </source>
</evidence>
<keyword evidence="4 6" id="KW-1133">Transmembrane helix</keyword>
<keyword evidence="9" id="KW-1185">Reference proteome</keyword>
<reference evidence="8 9" key="1">
    <citation type="submission" date="2018-06" db="EMBL/GenBank/DDBJ databases">
        <title>Actinomadura craniellae sp. nov. isolated from marine sponge Craniella sp.</title>
        <authorList>
            <person name="Li L."/>
            <person name="Xu Q.H."/>
            <person name="Lin H.W."/>
            <person name="Lu Y.H."/>
        </authorList>
    </citation>
    <scope>NUCLEOTIDE SEQUENCE [LARGE SCALE GENOMIC DNA]</scope>
    <source>
        <strain evidence="8 9">LHW63021</strain>
    </source>
</reference>
<keyword evidence="3 6" id="KW-0812">Transmembrane</keyword>
<evidence type="ECO:0000313" key="9">
    <source>
        <dbReference type="Proteomes" id="UP000251891"/>
    </source>
</evidence>
<evidence type="ECO:0000313" key="8">
    <source>
        <dbReference type="EMBL" id="RAY13096.1"/>
    </source>
</evidence>
<feature type="transmembrane region" description="Helical" evidence="6">
    <location>
        <begin position="219"/>
        <end position="244"/>
    </location>
</feature>
<comment type="subcellular location">
    <subcellularLocation>
        <location evidence="1">Membrane</location>
        <topology evidence="1">Multi-pass membrane protein</topology>
    </subcellularLocation>
</comment>
<evidence type="ECO:0000259" key="7">
    <source>
        <dbReference type="Pfam" id="PF00892"/>
    </source>
</evidence>
<protein>
    <submittedName>
        <fullName evidence="8">EamA family transporter</fullName>
    </submittedName>
</protein>
<feature type="transmembrane region" description="Helical" evidence="6">
    <location>
        <begin position="51"/>
        <end position="70"/>
    </location>
</feature>
<dbReference type="InterPro" id="IPR037185">
    <property type="entry name" value="EmrE-like"/>
</dbReference>
<evidence type="ECO:0000256" key="5">
    <source>
        <dbReference type="ARBA" id="ARBA00023136"/>
    </source>
</evidence>
<feature type="transmembrane region" description="Helical" evidence="6">
    <location>
        <begin position="253"/>
        <end position="275"/>
    </location>
</feature>
<dbReference type="Pfam" id="PF00892">
    <property type="entry name" value="EamA"/>
    <property type="match status" value="2"/>
</dbReference>
<evidence type="ECO:0000256" key="6">
    <source>
        <dbReference type="SAM" id="Phobius"/>
    </source>
</evidence>
<dbReference type="RefSeq" id="WP_111869790.1">
    <property type="nucleotide sequence ID" value="NZ_QLYX01000010.1"/>
</dbReference>
<dbReference type="GO" id="GO:0016020">
    <property type="term" value="C:membrane"/>
    <property type="evidence" value="ECO:0007669"/>
    <property type="project" value="UniProtKB-SubCell"/>
</dbReference>
<dbReference type="SUPFAM" id="SSF103481">
    <property type="entry name" value="Multidrug resistance efflux transporter EmrE"/>
    <property type="match status" value="2"/>
</dbReference>
<feature type="transmembrane region" description="Helical" evidence="6">
    <location>
        <begin position="82"/>
        <end position="101"/>
    </location>
</feature>
<proteinExistence type="inferred from homology"/>
<keyword evidence="5 6" id="KW-0472">Membrane</keyword>
<comment type="caution">
    <text evidence="8">The sequence shown here is derived from an EMBL/GenBank/DDBJ whole genome shotgun (WGS) entry which is preliminary data.</text>
</comment>
<evidence type="ECO:0000256" key="1">
    <source>
        <dbReference type="ARBA" id="ARBA00004141"/>
    </source>
</evidence>
<name>A0A365H243_9ACTN</name>
<feature type="transmembrane region" description="Helical" evidence="6">
    <location>
        <begin position="195"/>
        <end position="213"/>
    </location>
</feature>
<dbReference type="EMBL" id="QLYX01000010">
    <property type="protein sequence ID" value="RAY13096.1"/>
    <property type="molecule type" value="Genomic_DNA"/>
</dbReference>
<dbReference type="InterPro" id="IPR000620">
    <property type="entry name" value="EamA_dom"/>
</dbReference>
<dbReference type="PANTHER" id="PTHR32322">
    <property type="entry name" value="INNER MEMBRANE TRANSPORTER"/>
    <property type="match status" value="1"/>
</dbReference>
<organism evidence="8 9">
    <name type="scientific">Actinomadura craniellae</name>
    <dbReference type="NCBI Taxonomy" id="2231787"/>
    <lineage>
        <taxon>Bacteria</taxon>
        <taxon>Bacillati</taxon>
        <taxon>Actinomycetota</taxon>
        <taxon>Actinomycetes</taxon>
        <taxon>Streptosporangiales</taxon>
        <taxon>Thermomonosporaceae</taxon>
        <taxon>Actinomadura</taxon>
    </lineage>
</organism>
<evidence type="ECO:0000256" key="4">
    <source>
        <dbReference type="ARBA" id="ARBA00022989"/>
    </source>
</evidence>
<feature type="transmembrane region" description="Helical" evidence="6">
    <location>
        <begin position="281"/>
        <end position="299"/>
    </location>
</feature>
<dbReference type="Proteomes" id="UP000251891">
    <property type="component" value="Unassembled WGS sequence"/>
</dbReference>
<feature type="transmembrane region" description="Helical" evidence="6">
    <location>
        <begin position="138"/>
        <end position="155"/>
    </location>
</feature>
<feature type="domain" description="EamA" evidence="7">
    <location>
        <begin position="16"/>
        <end position="152"/>
    </location>
</feature>
<dbReference type="InterPro" id="IPR050638">
    <property type="entry name" value="AA-Vitamin_Transporters"/>
</dbReference>
<sequence>MSVRTPEIPASARLGGAGSILLAASLWGTTGTVRALAPEGASPVSVGAARIVVGGLLLVLLASLVGRGAELRRLLSSRRARLLLAVGVICVAVYQTAFFAGVARTGVATGTVVTIGSAPAFAGLLSWLTGGDPLSRRWLAATAGAVLGCAALIGGGQEAGVEPLGVALALLSGLGYAVYATIASHLIVGGGGDQAVVAALFGGAGLLLLPVLLLGSSGWMLTGSGLLVAGYLGGVTTAVGYVLYARGLRGTPVAVATTLGLAEPAVAALLGLAVLGEDLGGVALVGLAGIGCSLLLLVLPERR</sequence>
<feature type="transmembrane region" description="Helical" evidence="6">
    <location>
        <begin position="167"/>
        <end position="188"/>
    </location>
</feature>